<evidence type="ECO:0000313" key="3">
    <source>
        <dbReference type="EMBL" id="CEM28467.1"/>
    </source>
</evidence>
<feature type="transmembrane region" description="Helical" evidence="2">
    <location>
        <begin position="179"/>
        <end position="201"/>
    </location>
</feature>
<feature type="transmembrane region" description="Helical" evidence="2">
    <location>
        <begin position="257"/>
        <end position="278"/>
    </location>
</feature>
<accession>A0A0G4GG02</accession>
<feature type="transmembrane region" description="Helical" evidence="2">
    <location>
        <begin position="115"/>
        <end position="137"/>
    </location>
</feature>
<evidence type="ECO:0000256" key="1">
    <source>
        <dbReference type="SAM" id="MobiDB-lite"/>
    </source>
</evidence>
<evidence type="ECO:0000256" key="2">
    <source>
        <dbReference type="SAM" id="Phobius"/>
    </source>
</evidence>
<feature type="compositionally biased region" description="Polar residues" evidence="1">
    <location>
        <begin position="1"/>
        <end position="11"/>
    </location>
</feature>
<feature type="region of interest" description="Disordered" evidence="1">
    <location>
        <begin position="1"/>
        <end position="28"/>
    </location>
</feature>
<keyword evidence="2" id="KW-0812">Transmembrane</keyword>
<dbReference type="EMBL" id="CDMZ01001172">
    <property type="protein sequence ID" value="CEM28467.1"/>
    <property type="molecule type" value="Genomic_DNA"/>
</dbReference>
<protein>
    <submittedName>
        <fullName evidence="3">Uncharacterized protein</fullName>
    </submittedName>
</protein>
<feature type="transmembrane region" description="Helical" evidence="2">
    <location>
        <begin position="316"/>
        <end position="337"/>
    </location>
</feature>
<sequence>MTSPNQPTDANLGQARADSAQQAKHNPQQPLLQPVQRVPSFPLSLLCLCTLSVPLCCLRIPRLLGDSGSLVQVVWVAAFGVNVIAVSIPGRFDSREKGQRQAVIPWRQFFEPSGWAFAIWAVIFLLELVLTICVAVAQSSRFGGGGGLSAVRDALPFWVAGNLFQSLWCGAFRPVFKRFLWLSAALLLLAAVSFLLVHSALTEGYRELCSGEGGDVDAIRRRLFLFRVPIALHSAWLCAASCVNFNAWVSVGSRQSLVPLLASGFGSAYVAALAGAAMGGMMEDPLFTLTVAWALAAVGDKNQKGPRFAHSELHQAVALTASTLAALLVVLAVGLVIQQQIWPWACSATSGGS</sequence>
<feature type="transmembrane region" description="Helical" evidence="2">
    <location>
        <begin position="70"/>
        <end position="88"/>
    </location>
</feature>
<dbReference type="PANTHER" id="PTHR33802">
    <property type="entry name" value="SI:CH211-161H7.5-RELATED"/>
    <property type="match status" value="1"/>
</dbReference>
<dbReference type="VEuPathDB" id="CryptoDB:Cvel_21720"/>
<keyword evidence="2" id="KW-1133">Transmembrane helix</keyword>
<organism evidence="3">
    <name type="scientific">Chromera velia CCMP2878</name>
    <dbReference type="NCBI Taxonomy" id="1169474"/>
    <lineage>
        <taxon>Eukaryota</taxon>
        <taxon>Sar</taxon>
        <taxon>Alveolata</taxon>
        <taxon>Colpodellida</taxon>
        <taxon>Chromeraceae</taxon>
        <taxon>Chromera</taxon>
    </lineage>
</organism>
<feature type="transmembrane region" description="Helical" evidence="2">
    <location>
        <begin position="224"/>
        <end position="245"/>
    </location>
</feature>
<dbReference type="AlphaFoldDB" id="A0A0G4GG02"/>
<keyword evidence="2" id="KW-0472">Membrane</keyword>
<name>A0A0G4GG02_9ALVE</name>
<proteinExistence type="predicted"/>
<reference evidence="3" key="1">
    <citation type="submission" date="2014-11" db="EMBL/GenBank/DDBJ databases">
        <authorList>
            <person name="Otto D Thomas"/>
            <person name="Naeem Raeece"/>
        </authorList>
    </citation>
    <scope>NUCLEOTIDE SEQUENCE</scope>
</reference>
<gene>
    <name evidence="3" type="ORF">Cvel_21720</name>
</gene>
<dbReference type="PANTHER" id="PTHR33802:SF1">
    <property type="entry name" value="XK-RELATED PROTEIN"/>
    <property type="match status" value="1"/>
</dbReference>